<accession>A0AAD9L7L5</accession>
<dbReference type="InterPro" id="IPR029058">
    <property type="entry name" value="AB_hydrolase_fold"/>
</dbReference>
<proteinExistence type="predicted"/>
<keyword evidence="3" id="KW-1185">Reference proteome</keyword>
<gene>
    <name evidence="2" type="ORF">DB88DRAFT_544325</name>
</gene>
<feature type="domain" description="Dienelactone hydrolase" evidence="1">
    <location>
        <begin position="32"/>
        <end position="281"/>
    </location>
</feature>
<dbReference type="SUPFAM" id="SSF53474">
    <property type="entry name" value="alpha/beta-Hydrolases"/>
    <property type="match status" value="1"/>
</dbReference>
<evidence type="ECO:0000313" key="3">
    <source>
        <dbReference type="Proteomes" id="UP001182556"/>
    </source>
</evidence>
<dbReference type="AlphaFoldDB" id="A0AAD9L7L5"/>
<dbReference type="PANTHER" id="PTHR17630:SF44">
    <property type="entry name" value="PROTEIN AIM2"/>
    <property type="match status" value="1"/>
</dbReference>
<evidence type="ECO:0000259" key="1">
    <source>
        <dbReference type="Pfam" id="PF01738"/>
    </source>
</evidence>
<dbReference type="PANTHER" id="PTHR17630">
    <property type="entry name" value="DIENELACTONE HYDROLASE"/>
    <property type="match status" value="1"/>
</dbReference>
<protein>
    <submittedName>
        <fullName evidence="2">Dienelactone hydrolase</fullName>
    </submittedName>
</protein>
<dbReference type="InterPro" id="IPR002925">
    <property type="entry name" value="Dienelactn_hydro"/>
</dbReference>
<sequence>MSEQTTISPCCVTGHIHEGTPLGSTEVVHGLSTYVSKPKDAKGGKVNKIVFISDIFGIYPNAKLLADEWAGQGYEVLIPDLFESGPVSHELLNTIVPNKRVQAQATVVSKAADTAKTAAALGPWLISNREAVSKPKIEAFVKAVKEDPTTDKVGAVGFCWGGRYALILAQEDSPARVDVAIANHPSFLVNADVEPIRSVPVAIFKGTEDAMMDEKALDEVEEILKKNLGDQKLLVQRFPGAGTWLTLPSVHGFTIRGDAEGKERDDKEAANTAALKFVKQAFGGV</sequence>
<comment type="caution">
    <text evidence="2">The sequence shown here is derived from an EMBL/GenBank/DDBJ whole genome shotgun (WGS) entry which is preliminary data.</text>
</comment>
<dbReference type="Pfam" id="PF01738">
    <property type="entry name" value="DLH"/>
    <property type="match status" value="1"/>
</dbReference>
<organism evidence="2 3">
    <name type="scientific">Papiliotrema laurentii</name>
    <name type="common">Cryptococcus laurentii</name>
    <dbReference type="NCBI Taxonomy" id="5418"/>
    <lineage>
        <taxon>Eukaryota</taxon>
        <taxon>Fungi</taxon>
        <taxon>Dikarya</taxon>
        <taxon>Basidiomycota</taxon>
        <taxon>Agaricomycotina</taxon>
        <taxon>Tremellomycetes</taxon>
        <taxon>Tremellales</taxon>
        <taxon>Rhynchogastremaceae</taxon>
        <taxon>Papiliotrema</taxon>
    </lineage>
</organism>
<keyword evidence="2" id="KW-0378">Hydrolase</keyword>
<name>A0AAD9L7L5_PAPLA</name>
<evidence type="ECO:0000313" key="2">
    <source>
        <dbReference type="EMBL" id="KAK1926018.1"/>
    </source>
</evidence>
<dbReference type="EMBL" id="JAODAN010000002">
    <property type="protein sequence ID" value="KAK1926018.1"/>
    <property type="molecule type" value="Genomic_DNA"/>
</dbReference>
<dbReference type="GO" id="GO:0016787">
    <property type="term" value="F:hydrolase activity"/>
    <property type="evidence" value="ECO:0007669"/>
    <property type="project" value="UniProtKB-KW"/>
</dbReference>
<dbReference type="Proteomes" id="UP001182556">
    <property type="component" value="Unassembled WGS sequence"/>
</dbReference>
<reference evidence="2" key="1">
    <citation type="submission" date="2023-02" db="EMBL/GenBank/DDBJ databases">
        <title>Identification and recombinant expression of a fungal hydrolase from Papiliotrema laurentii that hydrolyzes apple cutin and clears colloidal polyester polyurethane.</title>
        <authorList>
            <consortium name="DOE Joint Genome Institute"/>
            <person name="Roman V.A."/>
            <person name="Bojanowski C."/>
            <person name="Crable B.R."/>
            <person name="Wagner D.N."/>
            <person name="Hung C.S."/>
            <person name="Nadeau L.J."/>
            <person name="Schratz L."/>
            <person name="Haridas S."/>
            <person name="Pangilinan J."/>
            <person name="Lipzen A."/>
            <person name="Na H."/>
            <person name="Yan M."/>
            <person name="Ng V."/>
            <person name="Grigoriev I.V."/>
            <person name="Spatafora J.W."/>
            <person name="Barlow D."/>
            <person name="Biffinger J."/>
            <person name="Kelley-Loughnane N."/>
            <person name="Varaljay V.A."/>
            <person name="Crookes-Goodson W.J."/>
        </authorList>
    </citation>
    <scope>NUCLEOTIDE SEQUENCE</scope>
    <source>
        <strain evidence="2">5307AH</strain>
    </source>
</reference>
<dbReference type="Gene3D" id="3.40.50.1820">
    <property type="entry name" value="alpha/beta hydrolase"/>
    <property type="match status" value="1"/>
</dbReference>